<evidence type="ECO:0000256" key="1">
    <source>
        <dbReference type="ARBA" id="ARBA00005350"/>
    </source>
</evidence>
<dbReference type="Pfam" id="PF03803">
    <property type="entry name" value="Scramblase"/>
    <property type="match status" value="2"/>
</dbReference>
<dbReference type="PANTHER" id="PTHR23248">
    <property type="entry name" value="PHOSPHOLIPID SCRAMBLASE-RELATED"/>
    <property type="match status" value="1"/>
</dbReference>
<dbReference type="InterPro" id="IPR005552">
    <property type="entry name" value="Scramblase"/>
</dbReference>
<dbReference type="InterPro" id="IPR025659">
    <property type="entry name" value="Tubby-like_C"/>
</dbReference>
<comment type="similarity">
    <text evidence="1">Belongs to the phospholipid scramblase family.</text>
</comment>
<sequence length="460" mass="52062">MDVLASLDRILIKQKKELLEVVSSFETNNQYEIREPNGRPFLTAQEDTSCCSRQFCGKDRPFVINIFDYQGVPQIRITREYKLNCCCQGCSCCSCCKDRIQVECPVDRCVGFVTQECAFCNISYGVFDAQHEYLFHIKGPRYCMCTCPCSDKVFSLQTPDRSTEVGQLKKVWGGLLTEMMTDADSFELLVPAQMPVDQKAVLLGAAFLVDFMFFEDNAGNPRCVSALGWWQRAPMEVLRPLSRILIRQKIELLEIITSIETNNRYAICDSNGQPVLMAEEDSSCCSRQCCRNDRPFVFNIIDLRGMPQIRVARHYTYNWCQCCSCLGCCQDSVDVECPPGHPIGYVIQNGACCNISFNVYDANLQPVMFLRGPNYCLCTCPGTVHTFSVMTADQTVELGKLRKTWGGLLKELLTDADNFELLVPPEMPDHHKALLIGATLLIDFMFFEDNDAKSNGMRIF</sequence>
<dbReference type="WBParaSite" id="maker-uti_cns_0001478-snap-gene-0.3-mRNA-1">
    <property type="protein sequence ID" value="maker-uti_cns_0001478-snap-gene-0.3-mRNA-1"/>
    <property type="gene ID" value="maker-uti_cns_0001478-snap-gene-0.3"/>
</dbReference>
<dbReference type="GO" id="GO:0017128">
    <property type="term" value="F:phospholipid scramblase activity"/>
    <property type="evidence" value="ECO:0007669"/>
    <property type="project" value="InterPro"/>
</dbReference>
<dbReference type="AlphaFoldDB" id="A0A1I8GCF8"/>
<accession>A0A1I8GCF8</accession>
<dbReference type="GO" id="GO:0005886">
    <property type="term" value="C:plasma membrane"/>
    <property type="evidence" value="ECO:0007669"/>
    <property type="project" value="TreeGrafter"/>
</dbReference>
<dbReference type="Proteomes" id="UP000095280">
    <property type="component" value="Unplaced"/>
</dbReference>
<protein>
    <submittedName>
        <fullName evidence="3">Phospholipid scramblase</fullName>
    </submittedName>
</protein>
<proteinExistence type="inferred from homology"/>
<dbReference type="SUPFAM" id="SSF54518">
    <property type="entry name" value="Tubby C-terminal domain-like"/>
    <property type="match status" value="1"/>
</dbReference>
<keyword evidence="2" id="KW-1185">Reference proteome</keyword>
<organism evidence="2 3">
    <name type="scientific">Macrostomum lignano</name>
    <dbReference type="NCBI Taxonomy" id="282301"/>
    <lineage>
        <taxon>Eukaryota</taxon>
        <taxon>Metazoa</taxon>
        <taxon>Spiralia</taxon>
        <taxon>Lophotrochozoa</taxon>
        <taxon>Platyhelminthes</taxon>
        <taxon>Rhabditophora</taxon>
        <taxon>Macrostomorpha</taxon>
        <taxon>Macrostomida</taxon>
        <taxon>Macrostomidae</taxon>
        <taxon>Macrostomum</taxon>
    </lineage>
</organism>
<reference evidence="3" key="1">
    <citation type="submission" date="2016-11" db="UniProtKB">
        <authorList>
            <consortium name="WormBaseParasite"/>
        </authorList>
    </citation>
    <scope>IDENTIFICATION</scope>
</reference>
<evidence type="ECO:0000313" key="3">
    <source>
        <dbReference type="WBParaSite" id="maker-uti_cns_0001478-snap-gene-0.3-mRNA-1"/>
    </source>
</evidence>
<evidence type="ECO:0000313" key="2">
    <source>
        <dbReference type="Proteomes" id="UP000095280"/>
    </source>
</evidence>
<name>A0A1I8GCF8_9PLAT</name>
<dbReference type="PANTHER" id="PTHR23248:SF9">
    <property type="entry name" value="PHOSPHOLIPID SCRAMBLASE"/>
    <property type="match status" value="1"/>
</dbReference>